<evidence type="ECO:0000256" key="6">
    <source>
        <dbReference type="ARBA" id="ARBA00022844"/>
    </source>
</evidence>
<evidence type="ECO:0000313" key="12">
    <source>
        <dbReference type="Proteomes" id="UP000294568"/>
    </source>
</evidence>
<sequence>MQGQQKESLESLFTKDSDPTVLDAAEQFAQWTLPTVLTRDISGMDGKRTSLHRDYQSTGAVLVNSASTKVTNALFPQGAPFFRFVDSPDMAAAVAELGINGTVQSQQSQIELSASSLVFSRDNYAASLRAVKLLMVTGNALEYFDEGTGRSHIYSVREYTVRRDGSGNILRVVLKERIAAMDLPQEFRSAHLGQKDDYDDVTLYTGICLEDNKFKIYQEVQQQQIGDASTYPIDECPYTVLVWNLVNGEHYGRGLVEDYAGDFARLSVLSQALTLYEVEAARLYNAVSAGAGIDVDAAQAAETGDYVQTSAAPGTNPGIWAVENGSDRKIMSLQSEISMIEQKLARAFMYAGNTRQGERVTAYEIRTNAQEAQNSLGDAYSILSDHWLRKRAYLYTVYQYPPMRAMFTLGATTIQILVGTASLNKAAQADRLLEASQSIQLVLPVLQGATKRTNPDAVVDFILDAFGVVSSKLMYTEEQLKQIQDQQDQQQADQQRNLELAQANPEVAGQQLGLIPS</sequence>
<dbReference type="InterPro" id="IPR020991">
    <property type="entry name" value="Connector_podovirus"/>
</dbReference>
<evidence type="ECO:0000256" key="7">
    <source>
        <dbReference type="ARBA" id="ARBA00022950"/>
    </source>
</evidence>
<keyword evidence="13" id="KW-0002">3D-structure</keyword>
<keyword evidence="7" id="KW-0118">Viral capsid assembly</keyword>
<dbReference type="GO" id="GO:0044423">
    <property type="term" value="C:virion component"/>
    <property type="evidence" value="ECO:0007669"/>
    <property type="project" value="UniProtKB-KW"/>
</dbReference>
<keyword evidence="12" id="KW-1185">Reference proteome</keyword>
<dbReference type="Proteomes" id="UP000294568">
    <property type="component" value="Segment"/>
</dbReference>
<comment type="subcellular location">
    <subcellularLocation>
        <location evidence="2">Virion</location>
    </subcellularLocation>
</comment>
<evidence type="ECO:0000256" key="10">
    <source>
        <dbReference type="ARBA" id="ARBA00023296"/>
    </source>
</evidence>
<evidence type="ECO:0000256" key="9">
    <source>
        <dbReference type="ARBA" id="ARBA00023219"/>
    </source>
</evidence>
<gene>
    <name evidence="11" type="ORF">HRP29_gp35</name>
</gene>
<reference evidence="13" key="2">
    <citation type="submission" date="2022-10" db="PDB data bank">
        <title>Structure of Shigella bacteriophage HRP29.</title>
        <authorList>
            <person name="Subramanian S."/>
            <person name="Bergland Drarvik S.M."/>
            <person name="Parent K.N."/>
        </authorList>
    </citation>
    <scope>STRUCTURE BY ELECTRON MICROSCOPY (3.30 ANGSTROMS)</scope>
</reference>
<dbReference type="SMR" id="A0A482JG67"/>
<keyword evidence="3" id="KW-1244">Viral short tail ejection system</keyword>
<keyword evidence="5" id="KW-1188">Viral release from host cell</keyword>
<protein>
    <submittedName>
        <fullName evidence="11">Head-tail connector protein</fullName>
    </submittedName>
</protein>
<evidence type="ECO:0000256" key="2">
    <source>
        <dbReference type="ARBA" id="ARBA00004328"/>
    </source>
</evidence>
<keyword evidence="9" id="KW-0231">Viral genome packaging</keyword>
<keyword evidence="8" id="KW-1171">Viral genome ejection through host cell envelope</keyword>
<evidence type="ECO:0000256" key="3">
    <source>
        <dbReference type="ARBA" id="ARBA00022470"/>
    </source>
</evidence>
<keyword evidence="10" id="KW-1160">Virus entry into host cell</keyword>
<keyword evidence="6" id="KW-0946">Virion</keyword>
<evidence type="ECO:0000256" key="5">
    <source>
        <dbReference type="ARBA" id="ARBA00022612"/>
    </source>
</evidence>
<name>A0A482JG67_9CAUD</name>
<evidence type="ECO:0007829" key="13">
    <source>
        <dbReference type="PDB" id="8ES4"/>
    </source>
</evidence>
<evidence type="ECO:0000256" key="1">
    <source>
        <dbReference type="ARBA" id="ARBA00003421"/>
    </source>
</evidence>
<keyword evidence="4" id="KW-1162">Viral penetration into host cytoplasm</keyword>
<dbReference type="Pfam" id="PF12236">
    <property type="entry name" value="Head-tail_con"/>
    <property type="match status" value="1"/>
</dbReference>
<proteinExistence type="evidence at protein level"/>
<dbReference type="PDB" id="8ES4">
    <property type="method" value="EM"/>
    <property type="resolution" value="3.30 A"/>
    <property type="chains" value="A/B=1-517"/>
</dbReference>
<dbReference type="EMDB" id="EMD-28562"/>
<dbReference type="EMBL" id="MK562503">
    <property type="protein sequence ID" value="QBP32935.1"/>
    <property type="molecule type" value="Genomic_DNA"/>
</dbReference>
<evidence type="ECO:0000256" key="4">
    <source>
        <dbReference type="ARBA" id="ARBA00022595"/>
    </source>
</evidence>
<comment type="function">
    <text evidence="1">Forms the portal vertex of the capsid. This portal plays critical roles in head assembly, genome packaging, neck/tail attachment, and genome ejection. The portal protein multimerizes as a single ring-shaped homododecamer arranged around a central channel.</text>
</comment>
<dbReference type="GO" id="GO:0099002">
    <property type="term" value="P:symbiont genome ejection through host cell envelope, short tail mechanism"/>
    <property type="evidence" value="ECO:0007669"/>
    <property type="project" value="UniProtKB-KW"/>
</dbReference>
<evidence type="ECO:0000313" key="11">
    <source>
        <dbReference type="EMBL" id="QBP32935.1"/>
    </source>
</evidence>
<reference evidence="11 12" key="1">
    <citation type="submission" date="2019-02" db="EMBL/GenBank/DDBJ databases">
        <title>A cornucopia of Shigella phages from the Cornhusker state.</title>
        <authorList>
            <person name="Doore S.M."/>
            <person name="Schrad J.R."/>
            <person name="Perrett H.R."/>
            <person name="Dover J.A."/>
            <person name="Schrad K.P."/>
            <person name="Dean W.F."/>
            <person name="Parent K.N."/>
        </authorList>
    </citation>
    <scope>NUCLEOTIDE SEQUENCE [LARGE SCALE GENOMIC DNA]</scope>
</reference>
<evidence type="ECO:0000256" key="8">
    <source>
        <dbReference type="ARBA" id="ARBA00023009"/>
    </source>
</evidence>
<organism evidence="11 12">
    <name type="scientific">Shigella phage Buco</name>
    <dbReference type="NCBI Taxonomy" id="2530183"/>
    <lineage>
        <taxon>Viruses</taxon>
        <taxon>Duplodnaviria</taxon>
        <taxon>Heunggongvirae</taxon>
        <taxon>Uroviricota</taxon>
        <taxon>Caudoviricetes</taxon>
        <taxon>Autographivirales</taxon>
        <taxon>Autoscriptoviridae</taxon>
        <taxon>Slopekvirinae</taxon>
        <taxon>Bucovirus</taxon>
        <taxon>Bucovirus buco</taxon>
    </lineage>
</organism>
<accession>A0A482JG67</accession>